<sequence length="376" mass="42304">MRDLTRVSNSHSDSKVIDACSLFGVMDTSGGRFSGEDLIIAIGSMHDRGNGLGGGFAAYGIYPDFADDYAFHIMFLSQKAKTETECFLEKFLNVKHKEEVPTRDQKGIVNPPIVWRYFVSISAEKRGQFSEEDYVVDRVMYINTCIDDAFVFSSGKNMGVFKGVGYPEDIGRFFRLEEYEGYLWTSHGRFPTNTKGWWGGAHPFSLLDWTVVHNGEISSYGINKRFLEQYGYQCTMETDTEVIAYGVDLLMRKHGLSVEMAAKVFSAPLWSQIARMPEAERKIMITLRQIYGGLLLNGPFTVIIAHTGEMIGMTDRIRLRPMVVGEYRSKLFISSEESAIRLVQPELDKVWLPVGGVPVIGSLKNPIKAQKEATTC</sequence>
<dbReference type="Pfam" id="PF00310">
    <property type="entry name" value="GATase_2"/>
    <property type="match status" value="1"/>
</dbReference>
<dbReference type="RefSeq" id="WP_011309513.1">
    <property type="nucleotide sequence ID" value="NZ_AP024514.1"/>
</dbReference>
<dbReference type="Proteomes" id="UP000233649">
    <property type="component" value="Unassembled WGS sequence"/>
</dbReference>
<name>A0A142VC50_9CHLR</name>
<dbReference type="GO" id="GO:0004360">
    <property type="term" value="F:glutamine-fructose-6-phosphate transaminase (isomerizing) activity"/>
    <property type="evidence" value="ECO:0007669"/>
    <property type="project" value="UniProtKB-EC"/>
</dbReference>
<dbReference type="PROSITE" id="PS51278">
    <property type="entry name" value="GATASE_TYPE_2"/>
    <property type="match status" value="1"/>
</dbReference>
<dbReference type="PATRIC" id="fig|61435.13.peg.994"/>
<evidence type="ECO:0000259" key="2">
    <source>
        <dbReference type="PROSITE" id="PS51278"/>
    </source>
</evidence>
<reference evidence="3 5" key="1">
    <citation type="submission" date="2015-03" db="EMBL/GenBank/DDBJ databases">
        <title>Genomic characterization of Dehalococcoides mccartyi strain 11a5, an unusal plasmid-containing chloroethene dechlorinator.</title>
        <authorList>
            <person name="Zhao S."/>
            <person name="Ding C."/>
            <person name="He J."/>
        </authorList>
    </citation>
    <scope>NUCLEOTIDE SEQUENCE [LARGE SCALE GENOMIC DNA]</scope>
    <source>
        <strain evidence="3 5">11a5</strain>
    </source>
</reference>
<keyword evidence="3" id="KW-0315">Glutamine amidotransferase</keyword>
<dbReference type="CDD" id="cd01907">
    <property type="entry name" value="GlxB"/>
    <property type="match status" value="1"/>
</dbReference>
<feature type="domain" description="Glutamine amidotransferase type-2" evidence="2">
    <location>
        <begin position="20"/>
        <end position="363"/>
    </location>
</feature>
<dbReference type="AlphaFoldDB" id="A0A142VC50"/>
<reference evidence="4 6" key="2">
    <citation type="journal article" date="2017" name="FEMS Microbiol. Ecol.">
        <title>Reconstructed genomes of novel Dehalococcoides mccartyi strains from 1,2,3,4-tetrachlorodibenzo-p-dioxin-dechlorinating enrichment cultures reveal divergent reductive dehalogenase gene profiles.</title>
        <authorList>
            <person name="Dam H.T."/>
            <person name="Vollmers J."/>
            <person name="Kaster A.K."/>
            <person name="Haggblom M.M."/>
        </authorList>
    </citation>
    <scope>NUCLEOTIDE SEQUENCE [LARGE SCALE GENOMIC DNA]</scope>
    <source>
        <strain evidence="4 6">H1-3-2.001</strain>
    </source>
</reference>
<dbReference type="EC" id="2.6.1.16" evidence="4"/>
<dbReference type="Proteomes" id="UP000076394">
    <property type="component" value="Chromosome"/>
</dbReference>
<dbReference type="OrthoDB" id="9770094at2"/>
<accession>A0A142VC50</accession>
<dbReference type="EMBL" id="PHFD01000032">
    <property type="protein sequence ID" value="PKH47977.1"/>
    <property type="molecule type" value="Genomic_DNA"/>
</dbReference>
<keyword evidence="3" id="KW-0808">Transferase</keyword>
<dbReference type="InterPro" id="IPR029055">
    <property type="entry name" value="Ntn_hydrolases_N"/>
</dbReference>
<dbReference type="SUPFAM" id="SSF56235">
    <property type="entry name" value="N-terminal nucleophile aminohydrolases (Ntn hydrolases)"/>
    <property type="match status" value="1"/>
</dbReference>
<organism evidence="3 5">
    <name type="scientific">Dehalococcoides mccartyi</name>
    <dbReference type="NCBI Taxonomy" id="61435"/>
    <lineage>
        <taxon>Bacteria</taxon>
        <taxon>Bacillati</taxon>
        <taxon>Chloroflexota</taxon>
        <taxon>Dehalococcoidia</taxon>
        <taxon>Dehalococcoidales</taxon>
        <taxon>Dehalococcoidaceae</taxon>
        <taxon>Dehalococcoides</taxon>
    </lineage>
</organism>
<dbReference type="EMBL" id="CP011127">
    <property type="protein sequence ID" value="AMU86805.1"/>
    <property type="molecule type" value="Genomic_DNA"/>
</dbReference>
<protein>
    <submittedName>
        <fullName evidence="3">Glutamine amidotransferase, class II</fullName>
    </submittedName>
    <submittedName>
        <fullName evidence="4">Glutamine--fructose-6-phosphate aminotransferase [isomerizing]</fullName>
        <ecNumber evidence="4">2.6.1.16</ecNumber>
    </submittedName>
</protein>
<evidence type="ECO:0000313" key="3">
    <source>
        <dbReference type="EMBL" id="AMU86805.1"/>
    </source>
</evidence>
<feature type="active site" description="For GATase activity" evidence="1">
    <location>
        <position position="20"/>
    </location>
</feature>
<evidence type="ECO:0000313" key="6">
    <source>
        <dbReference type="Proteomes" id="UP000233649"/>
    </source>
</evidence>
<proteinExistence type="predicted"/>
<dbReference type="InterPro" id="IPR012375">
    <property type="entry name" value="Glu_synth_lsu_1"/>
</dbReference>
<evidence type="ECO:0000313" key="4">
    <source>
        <dbReference type="EMBL" id="PKH47977.1"/>
    </source>
</evidence>
<evidence type="ECO:0000313" key="5">
    <source>
        <dbReference type="Proteomes" id="UP000076394"/>
    </source>
</evidence>
<dbReference type="InterPro" id="IPR017932">
    <property type="entry name" value="GATase_2_dom"/>
</dbReference>
<keyword evidence="4" id="KW-0032">Aminotransferase</keyword>
<dbReference type="PIRSF" id="PIRSF018774">
    <property type="entry name" value="GOGAT_lg_dom1"/>
    <property type="match status" value="1"/>
</dbReference>
<gene>
    <name evidence="4" type="primary">glmS_1</name>
    <name evidence="4" type="ORF">CVH13_00101</name>
    <name evidence="3" type="ORF">Dm11a5_0979</name>
</gene>
<dbReference type="Gene3D" id="3.60.20.10">
    <property type="entry name" value="Glutamine Phosphoribosylpyrophosphate, subunit 1, domain 1"/>
    <property type="match status" value="1"/>
</dbReference>
<evidence type="ECO:0000256" key="1">
    <source>
        <dbReference type="PIRSR" id="PIRSR018774-1"/>
    </source>
</evidence>